<gene>
    <name evidence="2" type="primary">SRRM1</name>
</gene>
<accession>A0A1A8PU77</accession>
<reference evidence="2" key="2">
    <citation type="submission" date="2016-06" db="EMBL/GenBank/DDBJ databases">
        <title>The genome of a short-lived fish provides insights into sex chromosome evolution and the genetic control of aging.</title>
        <authorList>
            <person name="Reichwald K."/>
            <person name="Felder M."/>
            <person name="Petzold A."/>
            <person name="Koch P."/>
            <person name="Groth M."/>
            <person name="Platzer M."/>
        </authorList>
    </citation>
    <scope>NUCLEOTIDE SEQUENCE</scope>
    <source>
        <tissue evidence="2">Brain</tissue>
    </source>
</reference>
<sequence>EIITASPKPIRSCPLQARPSPEPSDPGATTPAGDPTEPRDPDPTRQPPGLIRQTPKILNPLTREPRTLRQTKAPHPTPGVAGRGETKIYIIKRSPRRGEESKTPPDIYSHTQTVTHSLP</sequence>
<feature type="non-terminal residue" evidence="2">
    <location>
        <position position="1"/>
    </location>
</feature>
<protein>
    <submittedName>
        <fullName evidence="2">Serine/arginine repetitive matrix 1</fullName>
    </submittedName>
</protein>
<evidence type="ECO:0000256" key="1">
    <source>
        <dbReference type="SAM" id="MobiDB-lite"/>
    </source>
</evidence>
<evidence type="ECO:0000313" key="2">
    <source>
        <dbReference type="EMBL" id="SBR84529.1"/>
    </source>
</evidence>
<feature type="compositionally biased region" description="Polar residues" evidence="1">
    <location>
        <begin position="109"/>
        <end position="119"/>
    </location>
</feature>
<proteinExistence type="predicted"/>
<feature type="non-terminal residue" evidence="2">
    <location>
        <position position="119"/>
    </location>
</feature>
<name>A0A1A8PU77_9TELE</name>
<reference evidence="2" key="1">
    <citation type="submission" date="2016-05" db="EMBL/GenBank/DDBJ databases">
        <authorList>
            <person name="Lavstsen T."/>
            <person name="Jespersen J.S."/>
        </authorList>
    </citation>
    <scope>NUCLEOTIDE SEQUENCE</scope>
    <source>
        <tissue evidence="2">Brain</tissue>
    </source>
</reference>
<dbReference type="EMBL" id="HAEH01008453">
    <property type="protein sequence ID" value="SBR84529.1"/>
    <property type="molecule type" value="Transcribed_RNA"/>
</dbReference>
<feature type="region of interest" description="Disordered" evidence="1">
    <location>
        <begin position="1"/>
        <end position="119"/>
    </location>
</feature>
<dbReference type="AlphaFoldDB" id="A0A1A8PU77"/>
<organism evidence="2">
    <name type="scientific">Nothobranchius rachovii</name>
    <name type="common">bluefin notho</name>
    <dbReference type="NCBI Taxonomy" id="451742"/>
    <lineage>
        <taxon>Eukaryota</taxon>
        <taxon>Metazoa</taxon>
        <taxon>Chordata</taxon>
        <taxon>Craniata</taxon>
        <taxon>Vertebrata</taxon>
        <taxon>Euteleostomi</taxon>
        <taxon>Actinopterygii</taxon>
        <taxon>Neopterygii</taxon>
        <taxon>Teleostei</taxon>
        <taxon>Neoteleostei</taxon>
        <taxon>Acanthomorphata</taxon>
        <taxon>Ovalentaria</taxon>
        <taxon>Atherinomorphae</taxon>
        <taxon>Cyprinodontiformes</taxon>
        <taxon>Nothobranchiidae</taxon>
        <taxon>Nothobranchius</taxon>
    </lineage>
</organism>